<dbReference type="AlphaFoldDB" id="A0A8X6NNY1"/>
<keyword evidence="1 2" id="KW-0694">RNA-binding</keyword>
<proteinExistence type="predicted"/>
<feature type="chain" id="PRO_5036463082" description="RRM domain-containing protein" evidence="3">
    <location>
        <begin position="19"/>
        <end position="147"/>
    </location>
</feature>
<dbReference type="InterPro" id="IPR012677">
    <property type="entry name" value="Nucleotide-bd_a/b_plait_sf"/>
</dbReference>
<dbReference type="EMBL" id="BMAW01106898">
    <property type="protein sequence ID" value="GFT26566.1"/>
    <property type="molecule type" value="Genomic_DNA"/>
</dbReference>
<keyword evidence="6" id="KW-1185">Reference proteome</keyword>
<sequence length="147" mass="17169">MLAYLLISGLFWEGRATARQRGYLNTKSAKAIDPTVVFVRNIPWNAKKTEIEKIFESYGNVEKIRIIRYASKKCPRKEEERKFSSKELGSRLRKPLRRNVSIMTRMSLLSLYACKTISTHRMFHISDDLTWDHYPANNNGIQLNNCL</sequence>
<protein>
    <recommendedName>
        <fullName evidence="4">RRM domain-containing protein</fullName>
    </recommendedName>
</protein>
<dbReference type="InterPro" id="IPR035979">
    <property type="entry name" value="RBD_domain_sf"/>
</dbReference>
<evidence type="ECO:0000259" key="4">
    <source>
        <dbReference type="PROSITE" id="PS50102"/>
    </source>
</evidence>
<evidence type="ECO:0000256" key="3">
    <source>
        <dbReference type="SAM" id="SignalP"/>
    </source>
</evidence>
<dbReference type="InterPro" id="IPR000504">
    <property type="entry name" value="RRM_dom"/>
</dbReference>
<dbReference type="Gene3D" id="3.30.70.330">
    <property type="match status" value="1"/>
</dbReference>
<accession>A0A8X6NNY1</accession>
<feature type="signal peptide" evidence="3">
    <location>
        <begin position="1"/>
        <end position="18"/>
    </location>
</feature>
<evidence type="ECO:0000313" key="6">
    <source>
        <dbReference type="Proteomes" id="UP000887013"/>
    </source>
</evidence>
<comment type="caution">
    <text evidence="5">The sequence shown here is derived from an EMBL/GenBank/DDBJ whole genome shotgun (WGS) entry which is preliminary data.</text>
</comment>
<dbReference type="CDD" id="cd00590">
    <property type="entry name" value="RRM_SF"/>
    <property type="match status" value="1"/>
</dbReference>
<feature type="domain" description="RRM" evidence="4">
    <location>
        <begin position="35"/>
        <end position="99"/>
    </location>
</feature>
<evidence type="ECO:0000256" key="2">
    <source>
        <dbReference type="PROSITE-ProRule" id="PRU00176"/>
    </source>
</evidence>
<keyword evidence="3" id="KW-0732">Signal</keyword>
<dbReference type="Proteomes" id="UP000887013">
    <property type="component" value="Unassembled WGS sequence"/>
</dbReference>
<gene>
    <name evidence="5" type="ORF">NPIL_463111</name>
</gene>
<dbReference type="PROSITE" id="PS50102">
    <property type="entry name" value="RRM"/>
    <property type="match status" value="1"/>
</dbReference>
<evidence type="ECO:0000313" key="5">
    <source>
        <dbReference type="EMBL" id="GFT26566.1"/>
    </source>
</evidence>
<reference evidence="5" key="1">
    <citation type="submission" date="2020-08" db="EMBL/GenBank/DDBJ databases">
        <title>Multicomponent nature underlies the extraordinary mechanical properties of spider dragline silk.</title>
        <authorList>
            <person name="Kono N."/>
            <person name="Nakamura H."/>
            <person name="Mori M."/>
            <person name="Yoshida Y."/>
            <person name="Ohtoshi R."/>
            <person name="Malay A.D."/>
            <person name="Moran D.A.P."/>
            <person name="Tomita M."/>
            <person name="Numata K."/>
            <person name="Arakawa K."/>
        </authorList>
    </citation>
    <scope>NUCLEOTIDE SEQUENCE</scope>
</reference>
<dbReference type="Pfam" id="PF00076">
    <property type="entry name" value="RRM_1"/>
    <property type="match status" value="1"/>
</dbReference>
<organism evidence="5 6">
    <name type="scientific">Nephila pilipes</name>
    <name type="common">Giant wood spider</name>
    <name type="synonym">Nephila maculata</name>
    <dbReference type="NCBI Taxonomy" id="299642"/>
    <lineage>
        <taxon>Eukaryota</taxon>
        <taxon>Metazoa</taxon>
        <taxon>Ecdysozoa</taxon>
        <taxon>Arthropoda</taxon>
        <taxon>Chelicerata</taxon>
        <taxon>Arachnida</taxon>
        <taxon>Araneae</taxon>
        <taxon>Araneomorphae</taxon>
        <taxon>Entelegynae</taxon>
        <taxon>Araneoidea</taxon>
        <taxon>Nephilidae</taxon>
        <taxon>Nephila</taxon>
    </lineage>
</organism>
<name>A0A8X6NNY1_NEPPI</name>
<dbReference type="SUPFAM" id="SSF54928">
    <property type="entry name" value="RNA-binding domain, RBD"/>
    <property type="match status" value="1"/>
</dbReference>
<evidence type="ECO:0000256" key="1">
    <source>
        <dbReference type="ARBA" id="ARBA00022884"/>
    </source>
</evidence>
<dbReference type="GO" id="GO:0003723">
    <property type="term" value="F:RNA binding"/>
    <property type="evidence" value="ECO:0007669"/>
    <property type="project" value="UniProtKB-UniRule"/>
</dbReference>
<dbReference type="OrthoDB" id="439808at2759"/>